<feature type="domain" description="Laminin EGF-like" evidence="12">
    <location>
        <begin position="597"/>
        <end position="643"/>
    </location>
</feature>
<evidence type="ECO:0000259" key="12">
    <source>
        <dbReference type="PROSITE" id="PS50027"/>
    </source>
</evidence>
<dbReference type="PROSITE" id="PS51257">
    <property type="entry name" value="PROKAR_LIPOPROTEIN"/>
    <property type="match status" value="1"/>
</dbReference>
<feature type="compositionally biased region" description="Low complexity" evidence="10">
    <location>
        <begin position="1049"/>
        <end position="1098"/>
    </location>
</feature>
<feature type="compositionally biased region" description="Low complexity" evidence="10">
    <location>
        <begin position="1024"/>
        <end position="1038"/>
    </location>
</feature>
<feature type="domain" description="Laminin EGF-like" evidence="12">
    <location>
        <begin position="392"/>
        <end position="439"/>
    </location>
</feature>
<feature type="domain" description="Laminin N-terminal" evidence="13">
    <location>
        <begin position="33"/>
        <end position="269"/>
    </location>
</feature>
<dbReference type="OrthoDB" id="5979771at2759"/>
<dbReference type="Gene3D" id="2.10.25.10">
    <property type="entry name" value="Laminin"/>
    <property type="match status" value="6"/>
</dbReference>
<dbReference type="GO" id="GO:0005576">
    <property type="term" value="C:extracellular region"/>
    <property type="evidence" value="ECO:0007669"/>
    <property type="project" value="UniProtKB-ARBA"/>
</dbReference>
<evidence type="ECO:0000256" key="5">
    <source>
        <dbReference type="ARBA" id="ARBA00022869"/>
    </source>
</evidence>
<dbReference type="CDD" id="cd00055">
    <property type="entry name" value="EGF_Lam"/>
    <property type="match status" value="5"/>
</dbReference>
<dbReference type="InterPro" id="IPR050440">
    <property type="entry name" value="Laminin/Netrin_ECM"/>
</dbReference>
<organism evidence="14 15">
    <name type="scientific">Branchiostoma belcheri</name>
    <name type="common">Amphioxus</name>
    <dbReference type="NCBI Taxonomy" id="7741"/>
    <lineage>
        <taxon>Eukaryota</taxon>
        <taxon>Metazoa</taxon>
        <taxon>Chordata</taxon>
        <taxon>Cephalochordata</taxon>
        <taxon>Leptocardii</taxon>
        <taxon>Amphioxiformes</taxon>
        <taxon>Branchiostomatidae</taxon>
        <taxon>Branchiostoma</taxon>
    </lineage>
</organism>
<evidence type="ECO:0000256" key="1">
    <source>
        <dbReference type="ARBA" id="ARBA00004302"/>
    </source>
</evidence>
<evidence type="ECO:0000256" key="10">
    <source>
        <dbReference type="SAM" id="MobiDB-lite"/>
    </source>
</evidence>
<evidence type="ECO:0000313" key="14">
    <source>
        <dbReference type="Proteomes" id="UP000515135"/>
    </source>
</evidence>
<evidence type="ECO:0000256" key="8">
    <source>
        <dbReference type="ARBA" id="ARBA00023292"/>
    </source>
</evidence>
<keyword evidence="2" id="KW-0964">Secreted</keyword>
<dbReference type="Gene3D" id="2.60.120.260">
    <property type="entry name" value="Galactose-binding domain-like"/>
    <property type="match status" value="1"/>
</dbReference>
<reference evidence="15" key="1">
    <citation type="submission" date="2025-08" db="UniProtKB">
        <authorList>
            <consortium name="RefSeq"/>
        </authorList>
    </citation>
    <scope>IDENTIFICATION</scope>
    <source>
        <tissue evidence="15">Gonad</tissue>
    </source>
</reference>
<dbReference type="PROSITE" id="PS00022">
    <property type="entry name" value="EGF_1"/>
    <property type="match status" value="1"/>
</dbReference>
<accession>A0A6P4ZJJ8</accession>
<feature type="disulfide bond" evidence="9">
    <location>
        <begin position="394"/>
        <end position="411"/>
    </location>
</feature>
<feature type="chain" id="PRO_5028026719" evidence="11">
    <location>
        <begin position="33"/>
        <end position="1106"/>
    </location>
</feature>
<dbReference type="Proteomes" id="UP000515135">
    <property type="component" value="Unplaced"/>
</dbReference>
<dbReference type="GeneID" id="109475156"/>
<proteinExistence type="predicted"/>
<dbReference type="InterPro" id="IPR008211">
    <property type="entry name" value="Laminin_N"/>
</dbReference>
<feature type="disulfide bond" evidence="9">
    <location>
        <begin position="413"/>
        <end position="422"/>
    </location>
</feature>
<feature type="disulfide bond" evidence="9">
    <location>
        <begin position="392"/>
        <end position="404"/>
    </location>
</feature>
<sequence>MTARRVRVGEVAGVLAVLLAAACAPLPRGTAAAVPRSVDPVVNVARGKPVQANVTCGSPLEDFYPHSDSVKPPPDRQLQICDASDPILAHNASLMVDGNSSTWWQSTSLQQLVLAGNGIGNRPEVYITLDLGETYHPENITIHMGDTKRPGRLALLRSTDGLTFQPWLYLVSNGNRDCRRFGVGEQSEPTSPESVVCREYTRLGVEPLYNERITVSLVEVPPSFSDEDLLSWQAVRHLQLRFYDMDLVLGIFEDQFHHYAVSEVCVMAGCECNGFGNGCEINNDLGQYECICSGYTQGAHCEECQPLYNQFPYKPDQPCQACNCNNHSEVCMYNETVSVGNHSLAADGRFHGGGVCLSCHDNTTGINCERCDTLFYMNPEVSHQSSSACLPCGCDLTGASGLQCNMTTGQCPCKPGVGGRMCDICLPGYYNLTIGGCTPCPCHPLHHTPCHVDQGGQVICNCTQGHEGEHCESCGEFYWGDPVSGSACTECDCSGNSDQCDNVTGECTGCQHNTTGSKCDRCTDGFYGDAIFGNCSACACDVAGSVNLTCDHTTGQCLCKPGVDNSNRRCSRCMENHYGFDTPDGNGTDGWPGCSACNCNDHGSNSPQCGEGGNCSCRAGVEGNKCDRCMEGTYGLPDMPCTACDCDLVGTEFDPYSVTPTQNALGQTTMLGLTTSQDATEGTTIQDALGGTTLIIDTTVQRETTDTVTTVATTDAATASLSPNPSGTTDVTTAQIESTEINTSVVTGTPVEMETTDFNTAVTAAATTNVTPSVSTPSDPGTTDETTAQMETTDTVLATRNSTNPATGSLGTTDVVPGTTDVATVVASTNNLTAQTETTDINTSLLTTNATSTTTPVGLGTTDVTSVQTGTTDMATLVATTNHTTVQTETTDINVTTDGPQTTDVTTVQIETTNMDTVVATTNATLDEFVTTENTTNDTTVGEMVTTATTLGITNVTLVSTTAQETNTSSNVSQRLVEEGFQARQRRQVSAPVTNNTQQSTTVNTSLHTTGINTTLFNTIGSAPTSVPSTSTIPSVSTNGTSILTSIDPASTAPHPAPTSIDPTSTTPKPTPTSIDPTSTTPDPTPTSIDPTSTAPDPHLIQPLHP</sequence>
<feature type="signal peptide" evidence="11">
    <location>
        <begin position="1"/>
        <end position="32"/>
    </location>
</feature>
<keyword evidence="14" id="KW-1185">Reference proteome</keyword>
<dbReference type="FunFam" id="2.10.25.10:FF:000094">
    <property type="entry name" value="Laminin subunit alpha-2"/>
    <property type="match status" value="1"/>
</dbReference>
<keyword evidence="7" id="KW-0325">Glycoprotein</keyword>
<dbReference type="GO" id="GO:0009887">
    <property type="term" value="P:animal organ morphogenesis"/>
    <property type="evidence" value="ECO:0007669"/>
    <property type="project" value="TreeGrafter"/>
</dbReference>
<evidence type="ECO:0000256" key="3">
    <source>
        <dbReference type="ARBA" id="ARBA00022729"/>
    </source>
</evidence>
<evidence type="ECO:0000256" key="9">
    <source>
        <dbReference type="PROSITE-ProRule" id="PRU00460"/>
    </source>
</evidence>
<evidence type="ECO:0000256" key="11">
    <source>
        <dbReference type="SAM" id="SignalP"/>
    </source>
</evidence>
<dbReference type="PANTHER" id="PTHR10574">
    <property type="entry name" value="NETRIN/LAMININ-RELATED"/>
    <property type="match status" value="1"/>
</dbReference>
<dbReference type="SUPFAM" id="SSF49785">
    <property type="entry name" value="Galactose-binding domain-like"/>
    <property type="match status" value="1"/>
</dbReference>
<keyword evidence="6 9" id="KW-1015">Disulfide bond</keyword>
<feature type="disulfide bond" evidence="9">
    <location>
        <begin position="617"/>
        <end position="626"/>
    </location>
</feature>
<evidence type="ECO:0000256" key="7">
    <source>
        <dbReference type="ARBA" id="ARBA00023180"/>
    </source>
</evidence>
<evidence type="ECO:0000256" key="2">
    <source>
        <dbReference type="ARBA" id="ARBA00022525"/>
    </source>
</evidence>
<dbReference type="PANTHER" id="PTHR10574:SF442">
    <property type="entry name" value="LAMININ-LIKE PROTEIN EPI-1"/>
    <property type="match status" value="1"/>
</dbReference>
<dbReference type="PROSITE" id="PS01248">
    <property type="entry name" value="EGF_LAM_1"/>
    <property type="match status" value="3"/>
</dbReference>
<dbReference type="InterPro" id="IPR008979">
    <property type="entry name" value="Galactose-bd-like_sf"/>
</dbReference>
<feature type="domain" description="Laminin EGF-like" evidence="12">
    <location>
        <begin position="491"/>
        <end position="537"/>
    </location>
</feature>
<evidence type="ECO:0000313" key="15">
    <source>
        <dbReference type="RefSeq" id="XP_019631252.1"/>
    </source>
</evidence>
<dbReference type="SMART" id="SM00136">
    <property type="entry name" value="LamNT"/>
    <property type="match status" value="1"/>
</dbReference>
<feature type="disulfide bond" evidence="9">
    <location>
        <begin position="597"/>
        <end position="609"/>
    </location>
</feature>
<dbReference type="GO" id="GO:0005201">
    <property type="term" value="F:extracellular matrix structural constituent"/>
    <property type="evidence" value="ECO:0007669"/>
    <property type="project" value="TreeGrafter"/>
</dbReference>
<protein>
    <submittedName>
        <fullName evidence="15">Laminin-like protein epi-1</fullName>
    </submittedName>
</protein>
<dbReference type="GO" id="GO:0009888">
    <property type="term" value="P:tissue development"/>
    <property type="evidence" value="ECO:0007669"/>
    <property type="project" value="TreeGrafter"/>
</dbReference>
<dbReference type="KEGG" id="bbel:109475156"/>
<keyword evidence="8 9" id="KW-0424">Laminin EGF-like domain</keyword>
<feature type="region of interest" description="Disordered" evidence="10">
    <location>
        <begin position="983"/>
        <end position="1007"/>
    </location>
</feature>
<comment type="caution">
    <text evidence="9">Lacks conserved residue(s) required for the propagation of feature annotation.</text>
</comment>
<evidence type="ECO:0000256" key="4">
    <source>
        <dbReference type="ARBA" id="ARBA00022737"/>
    </source>
</evidence>
<name>A0A6P4ZJJ8_BRABE</name>
<comment type="subcellular location">
    <subcellularLocation>
        <location evidence="1">Secreted</location>
        <location evidence="1">Extracellular space</location>
        <location evidence="1">Extracellular matrix</location>
        <location evidence="1">Basement membrane</location>
    </subcellularLocation>
</comment>
<dbReference type="AlphaFoldDB" id="A0A6P4ZJJ8"/>
<dbReference type="GO" id="GO:0005604">
    <property type="term" value="C:basement membrane"/>
    <property type="evidence" value="ECO:0007669"/>
    <property type="project" value="UniProtKB-SubCell"/>
</dbReference>
<dbReference type="PROSITE" id="PS51117">
    <property type="entry name" value="LAMININ_NTER"/>
    <property type="match status" value="1"/>
</dbReference>
<dbReference type="SUPFAM" id="SSF57196">
    <property type="entry name" value="EGF/Laminin"/>
    <property type="match status" value="6"/>
</dbReference>
<dbReference type="InterPro" id="IPR000742">
    <property type="entry name" value="EGF"/>
</dbReference>
<keyword evidence="5" id="KW-0084">Basement membrane</keyword>
<dbReference type="Pfam" id="PF00053">
    <property type="entry name" value="EGF_laminin"/>
    <property type="match status" value="7"/>
</dbReference>
<feature type="region of interest" description="Disordered" evidence="10">
    <location>
        <begin position="1024"/>
        <end position="1106"/>
    </location>
</feature>
<dbReference type="FunFam" id="2.10.25.10:FF:000051">
    <property type="entry name" value="Laminin subunit alpha 4"/>
    <property type="match status" value="1"/>
</dbReference>
<dbReference type="FunFam" id="2.10.25.10:FF:000775">
    <property type="entry name" value="Predicted protein"/>
    <property type="match status" value="1"/>
</dbReference>
<dbReference type="SMART" id="SM00180">
    <property type="entry name" value="EGF_Lam"/>
    <property type="match status" value="7"/>
</dbReference>
<evidence type="ECO:0000256" key="6">
    <source>
        <dbReference type="ARBA" id="ARBA00023157"/>
    </source>
</evidence>
<dbReference type="PROSITE" id="PS50027">
    <property type="entry name" value="EGF_LAM_2"/>
    <property type="match status" value="3"/>
</dbReference>
<feature type="disulfide bond" evidence="9">
    <location>
        <begin position="510"/>
        <end position="519"/>
    </location>
</feature>
<evidence type="ECO:0000259" key="13">
    <source>
        <dbReference type="PROSITE" id="PS51117"/>
    </source>
</evidence>
<dbReference type="RefSeq" id="XP_019631252.1">
    <property type="nucleotide sequence ID" value="XM_019775693.1"/>
</dbReference>
<dbReference type="GO" id="GO:0007411">
    <property type="term" value="P:axon guidance"/>
    <property type="evidence" value="ECO:0007669"/>
    <property type="project" value="TreeGrafter"/>
</dbReference>
<dbReference type="PRINTS" id="PR00011">
    <property type="entry name" value="EGFLAMININ"/>
</dbReference>
<keyword evidence="5" id="KW-0272">Extracellular matrix</keyword>
<gene>
    <name evidence="15" type="primary">LOC109475156</name>
</gene>
<dbReference type="InterPro" id="IPR002049">
    <property type="entry name" value="LE_dom"/>
</dbReference>
<keyword evidence="3 11" id="KW-0732">Signal</keyword>
<dbReference type="FunFam" id="2.10.25.10:FF:000090">
    <property type="entry name" value="laminin subunit alpha"/>
    <property type="match status" value="1"/>
</dbReference>
<keyword evidence="4" id="KW-0677">Repeat</keyword>
<feature type="compositionally biased region" description="Low complexity" evidence="10">
    <location>
        <begin position="993"/>
        <end position="1006"/>
    </location>
</feature>